<feature type="non-terminal residue" evidence="1">
    <location>
        <position position="1"/>
    </location>
</feature>
<accession>A0A8J2L4U6</accession>
<dbReference type="AlphaFoldDB" id="A0A8J2L4U6"/>
<protein>
    <submittedName>
        <fullName evidence="1">Uncharacterized protein</fullName>
    </submittedName>
</protein>
<gene>
    <name evidence="1" type="ORF">AFUS01_LOCUS35203</name>
</gene>
<evidence type="ECO:0000313" key="2">
    <source>
        <dbReference type="Proteomes" id="UP000708208"/>
    </source>
</evidence>
<name>A0A8J2L4U6_9HEXA</name>
<dbReference type="EMBL" id="CAJVCH010534861">
    <property type="protein sequence ID" value="CAG7825078.1"/>
    <property type="molecule type" value="Genomic_DNA"/>
</dbReference>
<organism evidence="1 2">
    <name type="scientific">Allacma fusca</name>
    <dbReference type="NCBI Taxonomy" id="39272"/>
    <lineage>
        <taxon>Eukaryota</taxon>
        <taxon>Metazoa</taxon>
        <taxon>Ecdysozoa</taxon>
        <taxon>Arthropoda</taxon>
        <taxon>Hexapoda</taxon>
        <taxon>Collembola</taxon>
        <taxon>Symphypleona</taxon>
        <taxon>Sminthuridae</taxon>
        <taxon>Allacma</taxon>
    </lineage>
</organism>
<sequence length="58" mass="6013">APAESDESVLEEKQHNCYNGYCYNGNQCVPCGGGGGGGQCPYGQHWNGHHCVSGGNGK</sequence>
<reference evidence="1" key="1">
    <citation type="submission" date="2021-06" db="EMBL/GenBank/DDBJ databases">
        <authorList>
            <person name="Hodson N. C."/>
            <person name="Mongue J. A."/>
            <person name="Jaron S. K."/>
        </authorList>
    </citation>
    <scope>NUCLEOTIDE SEQUENCE</scope>
</reference>
<evidence type="ECO:0000313" key="1">
    <source>
        <dbReference type="EMBL" id="CAG7825078.1"/>
    </source>
</evidence>
<comment type="caution">
    <text evidence="1">The sequence shown here is derived from an EMBL/GenBank/DDBJ whole genome shotgun (WGS) entry which is preliminary data.</text>
</comment>
<keyword evidence="2" id="KW-1185">Reference proteome</keyword>
<proteinExistence type="predicted"/>
<dbReference type="Proteomes" id="UP000708208">
    <property type="component" value="Unassembled WGS sequence"/>
</dbReference>